<comment type="caution">
    <text evidence="2">The sequence shown here is derived from an EMBL/GenBank/DDBJ whole genome shotgun (WGS) entry which is preliminary data.</text>
</comment>
<feature type="region of interest" description="Disordered" evidence="1">
    <location>
        <begin position="63"/>
        <end position="147"/>
    </location>
</feature>
<dbReference type="Proteomes" id="UP001500253">
    <property type="component" value="Unassembled WGS sequence"/>
</dbReference>
<gene>
    <name evidence="2" type="ORF">GCM10010246_30160</name>
</gene>
<organism evidence="2 3">
    <name type="scientific">Streptomyces cuspidosporus</name>
    <dbReference type="NCBI Taxonomy" id="66882"/>
    <lineage>
        <taxon>Bacteria</taxon>
        <taxon>Bacillati</taxon>
        <taxon>Actinomycetota</taxon>
        <taxon>Actinomycetes</taxon>
        <taxon>Kitasatosporales</taxon>
        <taxon>Streptomycetaceae</taxon>
        <taxon>Streptomyces</taxon>
    </lineage>
</organism>
<dbReference type="EMBL" id="BAAASD010000010">
    <property type="protein sequence ID" value="GAA2342749.1"/>
    <property type="molecule type" value="Genomic_DNA"/>
</dbReference>
<evidence type="ECO:0000313" key="2">
    <source>
        <dbReference type="EMBL" id="GAA2342749.1"/>
    </source>
</evidence>
<reference evidence="2 3" key="1">
    <citation type="journal article" date="2019" name="Int. J. Syst. Evol. Microbiol.">
        <title>The Global Catalogue of Microorganisms (GCM) 10K type strain sequencing project: providing services to taxonomists for standard genome sequencing and annotation.</title>
        <authorList>
            <consortium name="The Broad Institute Genomics Platform"/>
            <consortium name="The Broad Institute Genome Sequencing Center for Infectious Disease"/>
            <person name="Wu L."/>
            <person name="Ma J."/>
        </authorList>
    </citation>
    <scope>NUCLEOTIDE SEQUENCE [LARGE SCALE GENOMIC DNA]</scope>
    <source>
        <strain evidence="2 3">JCM 4316</strain>
    </source>
</reference>
<protein>
    <submittedName>
        <fullName evidence="2">Uncharacterized protein</fullName>
    </submittedName>
</protein>
<sequence length="147" mass="15701">MQPIQSGHHDIQSDHIGPHLVNDLQALGTIGRGHDLEALKLEVDPDQLPDDLVVINNKDPAGQARHISKGRRAPIAASGFCPLPPRAGDLSARRHRARPECGIPPPLPTLTSASDPASPAPRKAFMTTPTELVGFYPSERTATTPPP</sequence>
<accession>A0ABN3G3M0</accession>
<name>A0ABN3G3M0_9ACTN</name>
<evidence type="ECO:0000256" key="1">
    <source>
        <dbReference type="SAM" id="MobiDB-lite"/>
    </source>
</evidence>
<evidence type="ECO:0000313" key="3">
    <source>
        <dbReference type="Proteomes" id="UP001500253"/>
    </source>
</evidence>
<keyword evidence="3" id="KW-1185">Reference proteome</keyword>
<proteinExistence type="predicted"/>